<dbReference type="PROSITE" id="PS50835">
    <property type="entry name" value="IG_LIKE"/>
    <property type="match status" value="1"/>
</dbReference>
<evidence type="ECO:0000259" key="2">
    <source>
        <dbReference type="PROSITE" id="PS50835"/>
    </source>
</evidence>
<dbReference type="InterPro" id="IPR013783">
    <property type="entry name" value="Ig-like_fold"/>
</dbReference>
<dbReference type="Gene3D" id="2.60.40.10">
    <property type="entry name" value="Immunoglobulins"/>
    <property type="match status" value="1"/>
</dbReference>
<gene>
    <name evidence="3" type="ORF">D4764_06G0010720</name>
</gene>
<feature type="signal peptide" evidence="1">
    <location>
        <begin position="1"/>
        <end position="22"/>
    </location>
</feature>
<keyword evidence="4" id="KW-1185">Reference proteome</keyword>
<comment type="caution">
    <text evidence="3">The sequence shown here is derived from an EMBL/GenBank/DDBJ whole genome shotgun (WGS) entry which is preliminary data.</text>
</comment>
<accession>A0A5C6MWR8</accession>
<evidence type="ECO:0000256" key="1">
    <source>
        <dbReference type="SAM" id="SignalP"/>
    </source>
</evidence>
<reference evidence="3 4" key="1">
    <citation type="submission" date="2019-04" db="EMBL/GenBank/DDBJ databases">
        <title>Chromosome genome assembly for Takifugu flavidus.</title>
        <authorList>
            <person name="Xiao S."/>
        </authorList>
    </citation>
    <scope>NUCLEOTIDE SEQUENCE [LARGE SCALE GENOMIC DNA]</scope>
    <source>
        <strain evidence="3">HTHZ2018</strain>
        <tissue evidence="3">Muscle</tissue>
    </source>
</reference>
<feature type="domain" description="Ig-like" evidence="2">
    <location>
        <begin position="28"/>
        <end position="132"/>
    </location>
</feature>
<protein>
    <recommendedName>
        <fullName evidence="2">Ig-like domain-containing protein</fullName>
    </recommendedName>
</protein>
<evidence type="ECO:0000313" key="4">
    <source>
        <dbReference type="Proteomes" id="UP000324091"/>
    </source>
</evidence>
<dbReference type="SUPFAM" id="SSF48726">
    <property type="entry name" value="Immunoglobulin"/>
    <property type="match status" value="1"/>
</dbReference>
<name>A0A5C6MWR8_9TELE</name>
<keyword evidence="1" id="KW-0732">Signal</keyword>
<dbReference type="Proteomes" id="UP000324091">
    <property type="component" value="Chromosome 6"/>
</dbReference>
<organism evidence="3 4">
    <name type="scientific">Takifugu flavidus</name>
    <name type="common">sansaifugu</name>
    <dbReference type="NCBI Taxonomy" id="433684"/>
    <lineage>
        <taxon>Eukaryota</taxon>
        <taxon>Metazoa</taxon>
        <taxon>Chordata</taxon>
        <taxon>Craniata</taxon>
        <taxon>Vertebrata</taxon>
        <taxon>Euteleostomi</taxon>
        <taxon>Actinopterygii</taxon>
        <taxon>Neopterygii</taxon>
        <taxon>Teleostei</taxon>
        <taxon>Neoteleostei</taxon>
        <taxon>Acanthomorphata</taxon>
        <taxon>Eupercaria</taxon>
        <taxon>Tetraodontiformes</taxon>
        <taxon>Tetradontoidea</taxon>
        <taxon>Tetraodontidae</taxon>
        <taxon>Takifugu</taxon>
    </lineage>
</organism>
<evidence type="ECO:0000313" key="3">
    <source>
        <dbReference type="EMBL" id="TWW59542.1"/>
    </source>
</evidence>
<sequence>MGRTAWPLALYLIILLKPGSEGAVELRPSPTVVYAECGTEVNLNCEVHPLKNDLSVKHMGWSLNSSSLCNVDTEGNLSRHHKHSPRPFHCSYTHGHLSLRFPNVKLLDGWNSTYMCKLRSNKGTAHIETTVQFKDPNKCFQPRIRKIPLQIPTTPPGENGGCVIKRLITPLCPDYQWQIITEDSNAPTFDK</sequence>
<proteinExistence type="predicted"/>
<feature type="chain" id="PRO_5023029531" description="Ig-like domain-containing protein" evidence="1">
    <location>
        <begin position="23"/>
        <end position="191"/>
    </location>
</feature>
<dbReference type="AlphaFoldDB" id="A0A5C6MWR8"/>
<dbReference type="InterPro" id="IPR013270">
    <property type="entry name" value="CD47_Vset"/>
</dbReference>
<dbReference type="InterPro" id="IPR036179">
    <property type="entry name" value="Ig-like_dom_sf"/>
</dbReference>
<dbReference type="InterPro" id="IPR007110">
    <property type="entry name" value="Ig-like_dom"/>
</dbReference>
<dbReference type="Pfam" id="PF08204">
    <property type="entry name" value="V-set_CD47"/>
    <property type="match status" value="1"/>
</dbReference>
<dbReference type="EMBL" id="RHFK02000019">
    <property type="protein sequence ID" value="TWW59542.1"/>
    <property type="molecule type" value="Genomic_DNA"/>
</dbReference>